<evidence type="ECO:0000256" key="3">
    <source>
        <dbReference type="ARBA" id="ARBA00011881"/>
    </source>
</evidence>
<evidence type="ECO:0000256" key="10">
    <source>
        <dbReference type="PIRSR" id="PIRSR004692-3"/>
    </source>
</evidence>
<dbReference type="CDD" id="cd04604">
    <property type="entry name" value="CBS_pair_SIS_assoc"/>
    <property type="match status" value="1"/>
</dbReference>
<feature type="site" description="Catalytically relevant" evidence="10">
    <location>
        <position position="108"/>
    </location>
</feature>
<evidence type="ECO:0000259" key="12">
    <source>
        <dbReference type="PROSITE" id="PS51371"/>
    </source>
</evidence>
<dbReference type="Proteomes" id="UP000199339">
    <property type="component" value="Unassembled WGS sequence"/>
</dbReference>
<dbReference type="Gene3D" id="3.40.50.10490">
    <property type="entry name" value="Glucose-6-phosphate isomerase like protein, domain 1"/>
    <property type="match status" value="1"/>
</dbReference>
<dbReference type="GO" id="GO:0005975">
    <property type="term" value="P:carbohydrate metabolic process"/>
    <property type="evidence" value="ECO:0007669"/>
    <property type="project" value="InterPro"/>
</dbReference>
<dbReference type="InterPro" id="IPR035474">
    <property type="entry name" value="SIS_Kpsf"/>
</dbReference>
<evidence type="ECO:0000256" key="2">
    <source>
        <dbReference type="ARBA" id="ARBA00008165"/>
    </source>
</evidence>
<evidence type="ECO:0000256" key="11">
    <source>
        <dbReference type="PROSITE-ProRule" id="PRU00703"/>
    </source>
</evidence>
<feature type="site" description="Catalytically relevant" evidence="10">
    <location>
        <position position="56"/>
    </location>
</feature>
<dbReference type="FunFam" id="3.40.50.10490:FF:000011">
    <property type="entry name" value="Arabinose 5-phosphate isomerase"/>
    <property type="match status" value="1"/>
</dbReference>
<dbReference type="GO" id="GO:1901135">
    <property type="term" value="P:carbohydrate derivative metabolic process"/>
    <property type="evidence" value="ECO:0007669"/>
    <property type="project" value="InterPro"/>
</dbReference>
<dbReference type="InterPro" id="IPR046342">
    <property type="entry name" value="CBS_dom_sf"/>
</dbReference>
<keyword evidence="4" id="KW-0677">Repeat</keyword>
<dbReference type="InterPro" id="IPR001347">
    <property type="entry name" value="SIS_dom"/>
</dbReference>
<dbReference type="AlphaFoldDB" id="A0A1I4UL48"/>
<evidence type="ECO:0000256" key="1">
    <source>
        <dbReference type="ARBA" id="ARBA00004756"/>
    </source>
</evidence>
<sequence length="326" mass="34323">MTEQTSHDFRTSALRAIRIERDAIEALEARIDDHFLRACETIMACKGRVVVTGMGKSGHIGNKIAATLASTGTPSFFVHPGEASHGDLGMITSQDVVIAISNSGNTSEVVTILPLIKRMGAPLISMTGNPDSVLAREAVANLDVRVDAEACPLGLAPTSSTTATLVMGDALAVALLEARGFSAEDFAFSHPGGSLGRRLLLKVSGIMHTGEQIPVVTEGTTLSGALLEISRKGLGMTTVVDAKGNLTGIFTDGDLRRTLDRSVDIHNTAIEEVMTRHGKTIAADHLAAEALNIMEEMKINALPVTDEQGTLVGAINMHDLLRAGVI</sequence>
<evidence type="ECO:0000256" key="8">
    <source>
        <dbReference type="PIRNR" id="PIRNR004692"/>
    </source>
</evidence>
<evidence type="ECO:0000313" key="15">
    <source>
        <dbReference type="Proteomes" id="UP000199339"/>
    </source>
</evidence>
<dbReference type="SUPFAM" id="SSF53697">
    <property type="entry name" value="SIS domain"/>
    <property type="match status" value="1"/>
</dbReference>
<dbReference type="EC" id="5.3.1.13" evidence="8"/>
<dbReference type="OrthoDB" id="9762536at2"/>
<dbReference type="PANTHER" id="PTHR42745:SF1">
    <property type="entry name" value="ARABINOSE 5-PHOSPHATE ISOMERASE KDSD"/>
    <property type="match status" value="1"/>
</dbReference>
<comment type="pathway">
    <text evidence="7">Carbohydrate biosynthesis; 3-deoxy-D-manno-octulosonate biosynthesis; 3-deoxy-D-manno-octulosonate from D-ribulose 5-phosphate: step 1/3.</text>
</comment>
<proteinExistence type="inferred from homology"/>
<dbReference type="InterPro" id="IPR000644">
    <property type="entry name" value="CBS_dom"/>
</dbReference>
<dbReference type="GO" id="GO:0046872">
    <property type="term" value="F:metal ion binding"/>
    <property type="evidence" value="ECO:0007669"/>
    <property type="project" value="UniProtKB-KW"/>
</dbReference>
<evidence type="ECO:0000256" key="9">
    <source>
        <dbReference type="PIRSR" id="PIRSR004692-2"/>
    </source>
</evidence>
<comment type="catalytic activity">
    <reaction evidence="8">
        <text>D-arabinose 5-phosphate = D-ribulose 5-phosphate</text>
        <dbReference type="Rhea" id="RHEA:23104"/>
        <dbReference type="ChEBI" id="CHEBI:57693"/>
        <dbReference type="ChEBI" id="CHEBI:58121"/>
        <dbReference type="EC" id="5.3.1.13"/>
    </reaction>
</comment>
<feature type="domain" description="CBS" evidence="12">
    <location>
        <begin position="274"/>
        <end position="326"/>
    </location>
</feature>
<dbReference type="SMART" id="SM00116">
    <property type="entry name" value="CBS"/>
    <property type="match status" value="2"/>
</dbReference>
<feature type="domain" description="CBS" evidence="12">
    <location>
        <begin position="207"/>
        <end position="265"/>
    </location>
</feature>
<dbReference type="Gene3D" id="3.10.580.10">
    <property type="entry name" value="CBS-domain"/>
    <property type="match status" value="1"/>
</dbReference>
<dbReference type="EMBL" id="FOUR01000003">
    <property type="protein sequence ID" value="SFM89717.1"/>
    <property type="molecule type" value="Genomic_DNA"/>
</dbReference>
<dbReference type="GO" id="GO:0097367">
    <property type="term" value="F:carbohydrate derivative binding"/>
    <property type="evidence" value="ECO:0007669"/>
    <property type="project" value="InterPro"/>
</dbReference>
<evidence type="ECO:0000256" key="5">
    <source>
        <dbReference type="ARBA" id="ARBA00023122"/>
    </source>
</evidence>
<accession>A0A1I4UL48</accession>
<dbReference type="Pfam" id="PF01380">
    <property type="entry name" value="SIS"/>
    <property type="match status" value="1"/>
</dbReference>
<feature type="site" description="Catalytically relevant" evidence="10">
    <location>
        <position position="190"/>
    </location>
</feature>
<comment type="pathway">
    <text evidence="1">Bacterial outer membrane biogenesis; lipopolysaccharide biosynthesis.</text>
</comment>
<dbReference type="PROSITE" id="PS51371">
    <property type="entry name" value="CBS"/>
    <property type="match status" value="2"/>
</dbReference>
<dbReference type="InterPro" id="IPR004800">
    <property type="entry name" value="KdsD/KpsF-type"/>
</dbReference>
<dbReference type="PIRSF" id="PIRSF004692">
    <property type="entry name" value="KdsD_KpsF"/>
    <property type="match status" value="1"/>
</dbReference>
<dbReference type="InterPro" id="IPR050986">
    <property type="entry name" value="GutQ/KpsF_isomerases"/>
</dbReference>
<dbReference type="RefSeq" id="WP_092000932.1">
    <property type="nucleotide sequence ID" value="NZ_FOUR01000003.1"/>
</dbReference>
<comment type="subunit">
    <text evidence="3">Homotetramer.</text>
</comment>
<dbReference type="NCBIfam" id="TIGR00393">
    <property type="entry name" value="kpsF"/>
    <property type="match status" value="1"/>
</dbReference>
<evidence type="ECO:0000256" key="6">
    <source>
        <dbReference type="ARBA" id="ARBA00023235"/>
    </source>
</evidence>
<keyword evidence="9" id="KW-0479">Metal-binding</keyword>
<organism evidence="14 15">
    <name type="scientific">Marinobacter pelagius</name>
    <dbReference type="NCBI Taxonomy" id="379482"/>
    <lineage>
        <taxon>Bacteria</taxon>
        <taxon>Pseudomonadati</taxon>
        <taxon>Pseudomonadota</taxon>
        <taxon>Gammaproteobacteria</taxon>
        <taxon>Pseudomonadales</taxon>
        <taxon>Marinobacteraceae</taxon>
        <taxon>Marinobacter</taxon>
    </lineage>
</organism>
<evidence type="ECO:0000313" key="14">
    <source>
        <dbReference type="EMBL" id="SFM89717.1"/>
    </source>
</evidence>
<feature type="domain" description="SIS" evidence="13">
    <location>
        <begin position="38"/>
        <end position="181"/>
    </location>
</feature>
<dbReference type="Pfam" id="PF00571">
    <property type="entry name" value="CBS"/>
    <property type="match status" value="2"/>
</dbReference>
<comment type="similarity">
    <text evidence="2 8">Belongs to the SIS family. GutQ/KpsF subfamily.</text>
</comment>
<feature type="site" description="Catalytically relevant" evidence="10">
    <location>
        <position position="149"/>
    </location>
</feature>
<keyword evidence="5 11" id="KW-0129">CBS domain</keyword>
<evidence type="ECO:0000259" key="13">
    <source>
        <dbReference type="PROSITE" id="PS51464"/>
    </source>
</evidence>
<keyword evidence="15" id="KW-1185">Reference proteome</keyword>
<reference evidence="15" key="1">
    <citation type="submission" date="2016-10" db="EMBL/GenBank/DDBJ databases">
        <authorList>
            <person name="Varghese N."/>
            <person name="Submissions S."/>
        </authorList>
    </citation>
    <scope>NUCLEOTIDE SEQUENCE [LARGE SCALE GENOMIC DNA]</scope>
    <source>
        <strain evidence="15">CGMCC 1.6775</strain>
    </source>
</reference>
<dbReference type="FunFam" id="3.10.580.10:FF:000007">
    <property type="entry name" value="Arabinose 5-phosphate isomerase"/>
    <property type="match status" value="1"/>
</dbReference>
<feature type="binding site" evidence="9">
    <location>
        <position position="79"/>
    </location>
    <ligand>
        <name>Zn(2+)</name>
        <dbReference type="ChEBI" id="CHEBI:29105"/>
    </ligand>
</feature>
<dbReference type="CDD" id="cd05014">
    <property type="entry name" value="SIS_Kpsf"/>
    <property type="match status" value="1"/>
</dbReference>
<dbReference type="GO" id="GO:0019146">
    <property type="term" value="F:arabinose-5-phosphate isomerase activity"/>
    <property type="evidence" value="ECO:0007669"/>
    <property type="project" value="UniProtKB-EC"/>
</dbReference>
<dbReference type="PROSITE" id="PS51464">
    <property type="entry name" value="SIS"/>
    <property type="match status" value="1"/>
</dbReference>
<name>A0A1I4UL48_9GAMM</name>
<dbReference type="PANTHER" id="PTHR42745">
    <property type="match status" value="1"/>
</dbReference>
<dbReference type="InterPro" id="IPR046348">
    <property type="entry name" value="SIS_dom_sf"/>
</dbReference>
<evidence type="ECO:0000256" key="4">
    <source>
        <dbReference type="ARBA" id="ARBA00022737"/>
    </source>
</evidence>
<gene>
    <name evidence="14" type="ORF">SAMN04487961_1453</name>
</gene>
<keyword evidence="6 8" id="KW-0413">Isomerase</keyword>
<evidence type="ECO:0000256" key="7">
    <source>
        <dbReference type="ARBA" id="ARBA00060658"/>
    </source>
</evidence>
<protein>
    <recommendedName>
        <fullName evidence="8">Arabinose 5-phosphate isomerase</fullName>
        <shortName evidence="8">API</shortName>
        <ecNumber evidence="8">5.3.1.13</ecNumber>
    </recommendedName>
</protein>
<keyword evidence="9" id="KW-0862">Zinc</keyword>